<evidence type="ECO:0000313" key="2">
    <source>
        <dbReference type="Proteomes" id="UP000054279"/>
    </source>
</evidence>
<evidence type="ECO:0000313" key="1">
    <source>
        <dbReference type="EMBL" id="KIJ36392.1"/>
    </source>
</evidence>
<dbReference type="GO" id="GO:0016616">
    <property type="term" value="F:oxidoreductase activity, acting on the CH-OH group of donors, NAD or NADP as acceptor"/>
    <property type="evidence" value="ECO:0007669"/>
    <property type="project" value="TreeGrafter"/>
</dbReference>
<reference evidence="1 2" key="1">
    <citation type="submission" date="2014-06" db="EMBL/GenBank/DDBJ databases">
        <title>Evolutionary Origins and Diversification of the Mycorrhizal Mutualists.</title>
        <authorList>
            <consortium name="DOE Joint Genome Institute"/>
            <consortium name="Mycorrhizal Genomics Consortium"/>
            <person name="Kohler A."/>
            <person name="Kuo A."/>
            <person name="Nagy L.G."/>
            <person name="Floudas D."/>
            <person name="Copeland A."/>
            <person name="Barry K.W."/>
            <person name="Cichocki N."/>
            <person name="Veneault-Fourrey C."/>
            <person name="LaButti K."/>
            <person name="Lindquist E.A."/>
            <person name="Lipzen A."/>
            <person name="Lundell T."/>
            <person name="Morin E."/>
            <person name="Murat C."/>
            <person name="Riley R."/>
            <person name="Ohm R."/>
            <person name="Sun H."/>
            <person name="Tunlid A."/>
            <person name="Henrissat B."/>
            <person name="Grigoriev I.V."/>
            <person name="Hibbett D.S."/>
            <person name="Martin F."/>
        </authorList>
    </citation>
    <scope>NUCLEOTIDE SEQUENCE [LARGE SCALE GENOMIC DNA]</scope>
    <source>
        <strain evidence="1 2">SS14</strain>
    </source>
</reference>
<dbReference type="PRINTS" id="PR00081">
    <property type="entry name" value="GDHRDH"/>
</dbReference>
<dbReference type="Proteomes" id="UP000054279">
    <property type="component" value="Unassembled WGS sequence"/>
</dbReference>
<accession>A0A0C9V3U1</accession>
<dbReference type="EMBL" id="KN837179">
    <property type="protein sequence ID" value="KIJ36392.1"/>
    <property type="molecule type" value="Genomic_DNA"/>
</dbReference>
<dbReference type="PANTHER" id="PTHR45458">
    <property type="entry name" value="SHORT-CHAIN DEHYDROGENASE/REDUCTASE SDR"/>
    <property type="match status" value="1"/>
</dbReference>
<keyword evidence="2" id="KW-1185">Reference proteome</keyword>
<dbReference type="InterPro" id="IPR002347">
    <property type="entry name" value="SDR_fam"/>
</dbReference>
<name>A0A0C9V3U1_SPHS4</name>
<gene>
    <name evidence="1" type="ORF">M422DRAFT_34348</name>
</gene>
<dbReference type="PANTHER" id="PTHR45458:SF3">
    <property type="entry name" value="CHAIN DEHYDROGENASE (ATSC), PUTATIVE-RELATED"/>
    <property type="match status" value="1"/>
</dbReference>
<sequence length="267" mass="28639">MAKSYVITGTSKGIGLEFVRQLSAVTTNQVFAIVRNKSTSTNLIELASKNKNIQILEADVTNYAQMKAAAAEVSKYTEGTLDVLVNNAAFVNRKHGGLGLADYKDDDVLRKDLLESFEVNVIGVIHSINAFLDLVKAGQTKKVITISTGVADPDAIWGSGLYQAAPYGISKAALNMTVTKYAIQFKPEGIIFLALSPGLVDTAERPVSPQAIAMLQAMTASIRKSVPTFNGPITPEESVRAQLNVIDGLTLEDTGGFISHHGNKNWV</sequence>
<dbReference type="SUPFAM" id="SSF51735">
    <property type="entry name" value="NAD(P)-binding Rossmann-fold domains"/>
    <property type="match status" value="1"/>
</dbReference>
<dbReference type="Pfam" id="PF00106">
    <property type="entry name" value="adh_short"/>
    <property type="match status" value="1"/>
</dbReference>
<dbReference type="InterPro" id="IPR036291">
    <property type="entry name" value="NAD(P)-bd_dom_sf"/>
</dbReference>
<organism evidence="1 2">
    <name type="scientific">Sphaerobolus stellatus (strain SS14)</name>
    <dbReference type="NCBI Taxonomy" id="990650"/>
    <lineage>
        <taxon>Eukaryota</taxon>
        <taxon>Fungi</taxon>
        <taxon>Dikarya</taxon>
        <taxon>Basidiomycota</taxon>
        <taxon>Agaricomycotina</taxon>
        <taxon>Agaricomycetes</taxon>
        <taxon>Phallomycetidae</taxon>
        <taxon>Geastrales</taxon>
        <taxon>Sphaerobolaceae</taxon>
        <taxon>Sphaerobolus</taxon>
    </lineage>
</organism>
<dbReference type="InterPro" id="IPR052184">
    <property type="entry name" value="SDR_enzymes"/>
</dbReference>
<proteinExistence type="predicted"/>
<dbReference type="HOGENOM" id="CLU_010194_9_2_1"/>
<dbReference type="OrthoDB" id="9876299at2759"/>
<protein>
    <submittedName>
        <fullName evidence="1">Unplaced genomic scaffold SPHSTscaffold_104, whole genome shotgun sequence</fullName>
    </submittedName>
</protein>
<dbReference type="AlphaFoldDB" id="A0A0C9V3U1"/>
<dbReference type="CDD" id="cd05325">
    <property type="entry name" value="carb_red_sniffer_like_SDR_c"/>
    <property type="match status" value="1"/>
</dbReference>
<dbReference type="Gene3D" id="3.40.50.720">
    <property type="entry name" value="NAD(P)-binding Rossmann-like Domain"/>
    <property type="match status" value="1"/>
</dbReference>